<evidence type="ECO:0000313" key="2">
    <source>
        <dbReference type="EMBL" id="KFK43838.1"/>
    </source>
</evidence>
<feature type="region of interest" description="Disordered" evidence="1">
    <location>
        <begin position="1"/>
        <end position="29"/>
    </location>
</feature>
<proteinExistence type="predicted"/>
<dbReference type="Gramene" id="KFK43838">
    <property type="protein sequence ID" value="KFK43838"/>
    <property type="gene ID" value="AALP_AA1G180100"/>
</dbReference>
<feature type="compositionally biased region" description="Basic and acidic residues" evidence="1">
    <location>
        <begin position="146"/>
        <end position="162"/>
    </location>
</feature>
<feature type="region of interest" description="Disordered" evidence="1">
    <location>
        <begin position="121"/>
        <end position="187"/>
    </location>
</feature>
<protein>
    <submittedName>
        <fullName evidence="2">Uncharacterized protein</fullName>
    </submittedName>
</protein>
<name>A0A087HNY6_ARAAL</name>
<dbReference type="Proteomes" id="UP000029120">
    <property type="component" value="Chromosome 1"/>
</dbReference>
<sequence length="187" mass="19355">MSSSRTDADRVSTSSRIAEDSPPLGPNILMSTPSAEVALGTDDIETTRVTDGTDAMVTSGAEVAIITSVVDASMAASDSQMTMRSSGINGVVRTSGINASTRTEVPDVLVGITNLISSVSEEKDLLPPGRADVSPSSSSSDSRASSVERDDKDIVDKVEQTKKAASTQRAKLRPAPPGSTLSKKDSL</sequence>
<accession>A0A087HNY6</accession>
<keyword evidence="3" id="KW-1185">Reference proteome</keyword>
<dbReference type="EMBL" id="CM002869">
    <property type="protein sequence ID" value="KFK43838.1"/>
    <property type="molecule type" value="Genomic_DNA"/>
</dbReference>
<organism evidence="2 3">
    <name type="scientific">Arabis alpina</name>
    <name type="common">Alpine rock-cress</name>
    <dbReference type="NCBI Taxonomy" id="50452"/>
    <lineage>
        <taxon>Eukaryota</taxon>
        <taxon>Viridiplantae</taxon>
        <taxon>Streptophyta</taxon>
        <taxon>Embryophyta</taxon>
        <taxon>Tracheophyta</taxon>
        <taxon>Spermatophyta</taxon>
        <taxon>Magnoliopsida</taxon>
        <taxon>eudicotyledons</taxon>
        <taxon>Gunneridae</taxon>
        <taxon>Pentapetalae</taxon>
        <taxon>rosids</taxon>
        <taxon>malvids</taxon>
        <taxon>Brassicales</taxon>
        <taxon>Brassicaceae</taxon>
        <taxon>Arabideae</taxon>
        <taxon>Arabis</taxon>
    </lineage>
</organism>
<feature type="compositionally biased region" description="Low complexity" evidence="1">
    <location>
        <begin position="130"/>
        <end position="145"/>
    </location>
</feature>
<evidence type="ECO:0000313" key="3">
    <source>
        <dbReference type="Proteomes" id="UP000029120"/>
    </source>
</evidence>
<evidence type="ECO:0000256" key="1">
    <source>
        <dbReference type="SAM" id="MobiDB-lite"/>
    </source>
</evidence>
<feature type="compositionally biased region" description="Basic and acidic residues" evidence="1">
    <location>
        <begin position="1"/>
        <end position="10"/>
    </location>
</feature>
<gene>
    <name evidence="2" type="ordered locus">AALP_Aa1g180100</name>
</gene>
<reference evidence="3" key="1">
    <citation type="journal article" date="2015" name="Nat. Plants">
        <title>Genome expansion of Arabis alpina linked with retrotransposition and reduced symmetric DNA methylation.</title>
        <authorList>
            <person name="Willing E.M."/>
            <person name="Rawat V."/>
            <person name="Mandakova T."/>
            <person name="Maumus F."/>
            <person name="James G.V."/>
            <person name="Nordstroem K.J."/>
            <person name="Becker C."/>
            <person name="Warthmann N."/>
            <person name="Chica C."/>
            <person name="Szarzynska B."/>
            <person name="Zytnicki M."/>
            <person name="Albani M.C."/>
            <person name="Kiefer C."/>
            <person name="Bergonzi S."/>
            <person name="Castaings L."/>
            <person name="Mateos J.L."/>
            <person name="Berns M.C."/>
            <person name="Bujdoso N."/>
            <person name="Piofczyk T."/>
            <person name="de Lorenzo L."/>
            <person name="Barrero-Sicilia C."/>
            <person name="Mateos I."/>
            <person name="Piednoel M."/>
            <person name="Hagmann J."/>
            <person name="Chen-Min-Tao R."/>
            <person name="Iglesias-Fernandez R."/>
            <person name="Schuster S.C."/>
            <person name="Alonso-Blanco C."/>
            <person name="Roudier F."/>
            <person name="Carbonero P."/>
            <person name="Paz-Ares J."/>
            <person name="Davis S.J."/>
            <person name="Pecinka A."/>
            <person name="Quesneville H."/>
            <person name="Colot V."/>
            <person name="Lysak M.A."/>
            <person name="Weigel D."/>
            <person name="Coupland G."/>
            <person name="Schneeberger K."/>
        </authorList>
    </citation>
    <scope>NUCLEOTIDE SEQUENCE [LARGE SCALE GENOMIC DNA]</scope>
    <source>
        <strain evidence="3">cv. Pajares</strain>
    </source>
</reference>
<dbReference type="AlphaFoldDB" id="A0A087HNY6"/>